<evidence type="ECO:0000256" key="4">
    <source>
        <dbReference type="ARBA" id="ARBA00022729"/>
    </source>
</evidence>
<feature type="region of interest" description="Disordered" evidence="8">
    <location>
        <begin position="521"/>
        <end position="577"/>
    </location>
</feature>
<dbReference type="PANTHER" id="PTHR31626:SF2">
    <property type="entry name" value="PROTEIN FAM171B"/>
    <property type="match status" value="1"/>
</dbReference>
<keyword evidence="7" id="KW-0325">Glycoprotein</keyword>
<dbReference type="Pfam" id="PF20771">
    <property type="entry name" value="FAM171A1-2-B_C"/>
    <property type="match status" value="1"/>
</dbReference>
<comment type="similarity">
    <text evidence="2">Belongs to the FAM171 family.</text>
</comment>
<dbReference type="Proteomes" id="UP000823561">
    <property type="component" value="Chromosome 3"/>
</dbReference>
<protein>
    <recommendedName>
        <fullName evidence="14">Protein FAM171B</fullName>
    </recommendedName>
</protein>
<dbReference type="Pfam" id="PF10577">
    <property type="entry name" value="FAM171A1-2-B_N"/>
    <property type="match status" value="1"/>
</dbReference>
<feature type="region of interest" description="Disordered" evidence="8">
    <location>
        <begin position="661"/>
        <end position="801"/>
    </location>
</feature>
<dbReference type="InterPro" id="IPR049175">
    <property type="entry name" value="FAM171_C"/>
</dbReference>
<feature type="region of interest" description="Disordered" evidence="8">
    <location>
        <begin position="606"/>
        <end position="628"/>
    </location>
</feature>
<evidence type="ECO:0000256" key="5">
    <source>
        <dbReference type="ARBA" id="ARBA00022989"/>
    </source>
</evidence>
<comment type="caution">
    <text evidence="12">The sequence shown here is derived from an EMBL/GenBank/DDBJ whole genome shotgun (WGS) entry which is preliminary data.</text>
</comment>
<evidence type="ECO:0000256" key="1">
    <source>
        <dbReference type="ARBA" id="ARBA00004479"/>
    </source>
</evidence>
<feature type="compositionally biased region" description="Basic and acidic residues" evidence="8">
    <location>
        <begin position="780"/>
        <end position="801"/>
    </location>
</feature>
<evidence type="ECO:0008006" key="14">
    <source>
        <dbReference type="Google" id="ProtNLM"/>
    </source>
</evidence>
<evidence type="ECO:0000256" key="9">
    <source>
        <dbReference type="SAM" id="Phobius"/>
    </source>
</evidence>
<evidence type="ECO:0000256" key="8">
    <source>
        <dbReference type="SAM" id="MobiDB-lite"/>
    </source>
</evidence>
<feature type="transmembrane region" description="Helical" evidence="9">
    <location>
        <begin position="330"/>
        <end position="352"/>
    </location>
</feature>
<feature type="compositionally biased region" description="Polar residues" evidence="8">
    <location>
        <begin position="564"/>
        <end position="576"/>
    </location>
</feature>
<dbReference type="InterPro" id="IPR018890">
    <property type="entry name" value="FAM171"/>
</dbReference>
<reference evidence="12" key="1">
    <citation type="submission" date="2020-10" db="EMBL/GenBank/DDBJ databases">
        <title>Chromosome-scale genome assembly of the Allis shad, Alosa alosa.</title>
        <authorList>
            <person name="Margot Z."/>
            <person name="Christophe K."/>
            <person name="Cabau C."/>
            <person name="Louis A."/>
            <person name="Berthelot C."/>
            <person name="Parey E."/>
            <person name="Roest Crollius H."/>
            <person name="Montfort J."/>
            <person name="Robinson-Rechavi M."/>
            <person name="Bucao C."/>
            <person name="Bouchez O."/>
            <person name="Gislard M."/>
            <person name="Lluch J."/>
            <person name="Milhes M."/>
            <person name="Lampietro C."/>
            <person name="Lopez Roques C."/>
            <person name="Donnadieu C."/>
            <person name="Braasch I."/>
            <person name="Desvignes T."/>
            <person name="Postlethwait J."/>
            <person name="Bobe J."/>
            <person name="Guiguen Y."/>
        </authorList>
    </citation>
    <scope>NUCLEOTIDE SEQUENCE</scope>
    <source>
        <strain evidence="12">M-15738</strain>
        <tissue evidence="12">Blood</tissue>
    </source>
</reference>
<dbReference type="AlphaFoldDB" id="A0AAV6HB43"/>
<proteinExistence type="inferred from homology"/>
<evidence type="ECO:0000256" key="7">
    <source>
        <dbReference type="ARBA" id="ARBA00023180"/>
    </source>
</evidence>
<evidence type="ECO:0000256" key="3">
    <source>
        <dbReference type="ARBA" id="ARBA00022692"/>
    </source>
</evidence>
<keyword evidence="3 9" id="KW-0812">Transmembrane</keyword>
<name>A0AAV6HB43_9TELE</name>
<evidence type="ECO:0000256" key="2">
    <source>
        <dbReference type="ARBA" id="ARBA00006818"/>
    </source>
</evidence>
<dbReference type="PANTHER" id="PTHR31626">
    <property type="entry name" value="SUSHI DOMAIN-CONTAINING PROTEIN"/>
    <property type="match status" value="1"/>
</dbReference>
<dbReference type="EMBL" id="JADWDJ010000003">
    <property type="protein sequence ID" value="KAG5283764.1"/>
    <property type="molecule type" value="Genomic_DNA"/>
</dbReference>
<evidence type="ECO:0000256" key="6">
    <source>
        <dbReference type="ARBA" id="ARBA00023136"/>
    </source>
</evidence>
<feature type="compositionally biased region" description="Polar residues" evidence="8">
    <location>
        <begin position="715"/>
        <end position="725"/>
    </location>
</feature>
<comment type="subcellular location">
    <subcellularLocation>
        <location evidence="1">Membrane</location>
        <topology evidence="1">Single-pass type I membrane protein</topology>
    </subcellularLocation>
</comment>
<keyword evidence="13" id="KW-1185">Reference proteome</keyword>
<sequence>MSECPYFLLVTLLILREDGLRGLDSALVVTNRDVDNFVKDAQQLPELIHQQILKTDVTESVAVFTLKVYVRDAASRQGLKGASVELFVNYVLSSSTLTSEDGSAVLRVPYSPQQSVTIVGSLNGYVLTPLPWKASKMPIFSSVTLSLVSQTQGNIWLFEDSVLITGKISESLPNVQFQKNLLTVPECNISTITAYLTVPQPTAEKSIFYNTMGVLISKSGYRSIELKPVAAVSVEFSCKSREVQVTGPIQISLLLPDNSGLSVSDPVPAWAFDSKAGAWVNQGLGIVTRQDGALVWSYTAPHLGFWIAAPFPSSSGLMGPASHMDFHQHAYLLMAVLSGGILIVSGILMVLLCDCRCFSCVQPPKRTKDIHMDLFKRDQTTSTNSMYQQQFSFKDSDGYEDTTQKADVSNFNLQTNFSTHSNGRKLNHYVDSRKLPGAHQLYDNIGNVAQQAFTASYAPHYINACQAVRPEGGSDQTRVPVALSEKVLLSERVVHVYNQPVALLQAAELLLSAEQPSSFMPATLPRPGAGYEAQAEGLSKDNLTQTYPRAPPLSETHRQRSEEQQASEGSKGSRSSARAWGHFNTLLESVSVPGTLNEAAVMGPLCSDHQGTSEQNLRELSKSKPSPHPRAWFVSLEGKPVAQIRHSVLDLHKCLHKASERRNTSLDSGVDMNEHVASGGGRKMERERTFVRSTAPSSGGGRTQRLCSANDDVDLSSSESATTCTPEDPSLRSLLDGAGGAVPDIPEEQDGGADTSSAQEDSESRSTPSPRRLRKPKDKRRADRQRSTWLMKEERPLMKLN</sequence>
<feature type="domain" description="FAM171 C-terminal" evidence="11">
    <location>
        <begin position="540"/>
        <end position="801"/>
    </location>
</feature>
<evidence type="ECO:0000313" key="13">
    <source>
        <dbReference type="Proteomes" id="UP000823561"/>
    </source>
</evidence>
<accession>A0AAV6HB43</accession>
<keyword evidence="5 9" id="KW-1133">Transmembrane helix</keyword>
<evidence type="ECO:0000259" key="11">
    <source>
        <dbReference type="Pfam" id="PF20771"/>
    </source>
</evidence>
<feature type="domain" description="FAM171 N-terminal" evidence="10">
    <location>
        <begin position="65"/>
        <end position="309"/>
    </location>
</feature>
<organism evidence="12 13">
    <name type="scientific">Alosa alosa</name>
    <name type="common">allis shad</name>
    <dbReference type="NCBI Taxonomy" id="278164"/>
    <lineage>
        <taxon>Eukaryota</taxon>
        <taxon>Metazoa</taxon>
        <taxon>Chordata</taxon>
        <taxon>Craniata</taxon>
        <taxon>Vertebrata</taxon>
        <taxon>Euteleostomi</taxon>
        <taxon>Actinopterygii</taxon>
        <taxon>Neopterygii</taxon>
        <taxon>Teleostei</taxon>
        <taxon>Clupei</taxon>
        <taxon>Clupeiformes</taxon>
        <taxon>Clupeoidei</taxon>
        <taxon>Clupeidae</taxon>
        <taxon>Alosa</taxon>
    </lineage>
</organism>
<evidence type="ECO:0000259" key="10">
    <source>
        <dbReference type="Pfam" id="PF10577"/>
    </source>
</evidence>
<keyword evidence="4" id="KW-0732">Signal</keyword>
<dbReference type="InterPro" id="IPR048530">
    <property type="entry name" value="FAM171_N"/>
</dbReference>
<evidence type="ECO:0000313" key="12">
    <source>
        <dbReference type="EMBL" id="KAG5283764.1"/>
    </source>
</evidence>
<dbReference type="GO" id="GO:0016020">
    <property type="term" value="C:membrane"/>
    <property type="evidence" value="ECO:0007669"/>
    <property type="project" value="UniProtKB-SubCell"/>
</dbReference>
<keyword evidence="6 9" id="KW-0472">Membrane</keyword>
<gene>
    <name evidence="12" type="ORF">AALO_G00045890</name>
</gene>